<keyword evidence="5" id="KW-0805">Transcription regulation</keyword>
<keyword evidence="2" id="KW-0479">Metal-binding</keyword>
<feature type="compositionally biased region" description="Basic and acidic residues" evidence="8">
    <location>
        <begin position="205"/>
        <end position="215"/>
    </location>
</feature>
<evidence type="ECO:0000256" key="4">
    <source>
        <dbReference type="ARBA" id="ARBA00023014"/>
    </source>
</evidence>
<evidence type="ECO:0000256" key="2">
    <source>
        <dbReference type="ARBA" id="ARBA00022723"/>
    </source>
</evidence>
<dbReference type="PRINTS" id="PR00040">
    <property type="entry name" value="HTHMERR"/>
</dbReference>
<evidence type="ECO:0000259" key="9">
    <source>
        <dbReference type="PROSITE" id="PS50937"/>
    </source>
</evidence>
<dbReference type="GO" id="GO:0003677">
    <property type="term" value="F:DNA binding"/>
    <property type="evidence" value="ECO:0007669"/>
    <property type="project" value="UniProtKB-KW"/>
</dbReference>
<dbReference type="Gene3D" id="1.10.1660.10">
    <property type="match status" value="1"/>
</dbReference>
<dbReference type="CDD" id="cd01110">
    <property type="entry name" value="HTH_SoxR"/>
    <property type="match status" value="1"/>
</dbReference>
<dbReference type="Pfam" id="PF09278">
    <property type="entry name" value="MerR-DNA-bind"/>
    <property type="match status" value="1"/>
</dbReference>
<protein>
    <submittedName>
        <fullName evidence="10">Redox-sensitive transcriptional activator SoxR</fullName>
    </submittedName>
</protein>
<evidence type="ECO:0000313" key="11">
    <source>
        <dbReference type="Proteomes" id="UP000095349"/>
    </source>
</evidence>
<keyword evidence="6" id="KW-0238">DNA-binding</keyword>
<dbReference type="InterPro" id="IPR000551">
    <property type="entry name" value="MerR-type_HTH_dom"/>
</dbReference>
<evidence type="ECO:0000256" key="7">
    <source>
        <dbReference type="ARBA" id="ARBA00023163"/>
    </source>
</evidence>
<evidence type="ECO:0000256" key="1">
    <source>
        <dbReference type="ARBA" id="ARBA00022714"/>
    </source>
</evidence>
<dbReference type="InterPro" id="IPR009061">
    <property type="entry name" value="DNA-bd_dom_put_sf"/>
</dbReference>
<dbReference type="PATRIC" id="fig|285473.5.peg.978"/>
<evidence type="ECO:0000256" key="6">
    <source>
        <dbReference type="ARBA" id="ARBA00023125"/>
    </source>
</evidence>
<keyword evidence="1" id="KW-0001">2Fe-2S</keyword>
<dbReference type="InterPro" id="IPR015358">
    <property type="entry name" value="Tscrpt_reg_MerR_DNA-bd"/>
</dbReference>
<dbReference type="Proteomes" id="UP000095349">
    <property type="component" value="Chromosome"/>
</dbReference>
<reference evidence="10 11" key="1">
    <citation type="submission" date="2016-09" db="EMBL/GenBank/DDBJ databases">
        <title>Streptomyces rubrolavendulae MJM4426 Genome sequencing and assembly.</title>
        <authorList>
            <person name="Kim J.-G."/>
        </authorList>
    </citation>
    <scope>NUCLEOTIDE SEQUENCE [LARGE SCALE GENOMIC DNA]</scope>
    <source>
        <strain evidence="10 11">MJM4426</strain>
    </source>
</reference>
<dbReference type="SMART" id="SM00422">
    <property type="entry name" value="HTH_MERR"/>
    <property type="match status" value="1"/>
</dbReference>
<keyword evidence="11" id="KW-1185">Reference proteome</keyword>
<dbReference type="NCBIfam" id="TIGR01950">
    <property type="entry name" value="SoxR"/>
    <property type="match status" value="1"/>
</dbReference>
<dbReference type="EMBL" id="CP017316">
    <property type="protein sequence ID" value="AOT58130.1"/>
    <property type="molecule type" value="Genomic_DNA"/>
</dbReference>
<dbReference type="Pfam" id="PF00376">
    <property type="entry name" value="MerR"/>
    <property type="match status" value="1"/>
</dbReference>
<feature type="compositionally biased region" description="Basic and acidic residues" evidence="8">
    <location>
        <begin position="148"/>
        <end position="198"/>
    </location>
</feature>
<name>A0A1D8FY52_9ACTN</name>
<evidence type="ECO:0000256" key="5">
    <source>
        <dbReference type="ARBA" id="ARBA00023015"/>
    </source>
</evidence>
<dbReference type="InterPro" id="IPR047057">
    <property type="entry name" value="MerR_fam"/>
</dbReference>
<gene>
    <name evidence="10" type="primary">soxR_1</name>
    <name evidence="10" type="ORF">A4G23_00934</name>
</gene>
<dbReference type="GO" id="GO:0046872">
    <property type="term" value="F:metal ion binding"/>
    <property type="evidence" value="ECO:0007669"/>
    <property type="project" value="UniProtKB-KW"/>
</dbReference>
<dbReference type="GO" id="GO:0003700">
    <property type="term" value="F:DNA-binding transcription factor activity"/>
    <property type="evidence" value="ECO:0007669"/>
    <property type="project" value="InterPro"/>
</dbReference>
<dbReference type="SUPFAM" id="SSF46955">
    <property type="entry name" value="Putative DNA-binding domain"/>
    <property type="match status" value="1"/>
</dbReference>
<dbReference type="GO" id="GO:0006979">
    <property type="term" value="P:response to oxidative stress"/>
    <property type="evidence" value="ECO:0007669"/>
    <property type="project" value="InterPro"/>
</dbReference>
<dbReference type="PROSITE" id="PS50937">
    <property type="entry name" value="HTH_MERR_2"/>
    <property type="match status" value="1"/>
</dbReference>
<feature type="domain" description="HTH merR-type" evidence="9">
    <location>
        <begin position="10"/>
        <end position="78"/>
    </location>
</feature>
<evidence type="ECO:0000256" key="3">
    <source>
        <dbReference type="ARBA" id="ARBA00023004"/>
    </source>
</evidence>
<dbReference type="InterPro" id="IPR010211">
    <property type="entry name" value="Redox-sen_tscrpt-act_SoxR"/>
</dbReference>
<keyword evidence="4" id="KW-0411">Iron-sulfur</keyword>
<accession>A0A1D8FY52</accession>
<feature type="region of interest" description="Disordered" evidence="8">
    <location>
        <begin position="148"/>
        <end position="253"/>
    </location>
</feature>
<dbReference type="PANTHER" id="PTHR30204:SF0">
    <property type="entry name" value="REDOX-SENSITIVE TRANSCRIPTIONAL ACTIVATOR SOXR"/>
    <property type="match status" value="1"/>
</dbReference>
<dbReference type="AlphaFoldDB" id="A0A1D8FY52"/>
<dbReference type="GO" id="GO:0051537">
    <property type="term" value="F:2 iron, 2 sulfur cluster binding"/>
    <property type="evidence" value="ECO:0007669"/>
    <property type="project" value="UniProtKB-KW"/>
</dbReference>
<dbReference type="KEGG" id="srn:A4G23_00934"/>
<sequence length="253" mass="27435">MPQIPGKVHELTVGQLSARSGAAVSALHFYEAKGLISSRRTSGNQRRYTRDALRRVAFVRAAQRVGIPLATIRDALAELPEERTPTREDWARLSRAWRAELDARIQQLGRLRDHLTDCIGCGCLSLDTCVLSNPDDVFGERIAGSRLLPERPRRRGEDGSREDGSREDGSRGDGSRGDGSRGDGGERGRDRSGRREGEPAGECTEGERAEGERGPGTRVPEPGRSAERGAGQRTGEGRAPECAEAEAQAQARA</sequence>
<keyword evidence="7" id="KW-0804">Transcription</keyword>
<dbReference type="STRING" id="285473.A4G23_00934"/>
<organism evidence="10 11">
    <name type="scientific">Streptomyces rubrolavendulae</name>
    <dbReference type="NCBI Taxonomy" id="285473"/>
    <lineage>
        <taxon>Bacteria</taxon>
        <taxon>Bacillati</taxon>
        <taxon>Actinomycetota</taxon>
        <taxon>Actinomycetes</taxon>
        <taxon>Kitasatosporales</taxon>
        <taxon>Streptomycetaceae</taxon>
        <taxon>Streptomyces</taxon>
    </lineage>
</organism>
<feature type="compositionally biased region" description="Low complexity" evidence="8">
    <location>
        <begin position="242"/>
        <end position="253"/>
    </location>
</feature>
<evidence type="ECO:0000313" key="10">
    <source>
        <dbReference type="EMBL" id="AOT58130.1"/>
    </source>
</evidence>
<dbReference type="PANTHER" id="PTHR30204">
    <property type="entry name" value="REDOX-CYCLING DRUG-SENSING TRANSCRIPTIONAL ACTIVATOR SOXR"/>
    <property type="match status" value="1"/>
</dbReference>
<evidence type="ECO:0000256" key="8">
    <source>
        <dbReference type="SAM" id="MobiDB-lite"/>
    </source>
</evidence>
<proteinExistence type="predicted"/>
<keyword evidence="3" id="KW-0408">Iron</keyword>